<dbReference type="Pfam" id="PF01323">
    <property type="entry name" value="DSBA"/>
    <property type="match status" value="1"/>
</dbReference>
<sequence>MTRPVQIEFWADVMCPWCWIGKRRLDSAVARLGRPVDVVWRSFELRPGHPAVPGPTLRDMMAVRYGLDADRLGELFGRIEELGAAEGLLLRPATARPVNSFDAHRLIRAAAEHGLADAMAERLFAAHLTDNADVADRTVLTGLARDAGLDAGAVRAMLDGTEHAGAVLADRRRAGHAGIRQVPTFVVDGVPAAAGAESTAVLLDRLRGAAGR</sequence>
<reference evidence="3" key="1">
    <citation type="journal article" date="2019" name="Int. J. Syst. Evol. Microbiol.">
        <title>The Global Catalogue of Microorganisms (GCM) 10K type strain sequencing project: providing services to taxonomists for standard genome sequencing and annotation.</title>
        <authorList>
            <consortium name="The Broad Institute Genomics Platform"/>
            <consortium name="The Broad Institute Genome Sequencing Center for Infectious Disease"/>
            <person name="Wu L."/>
            <person name="Ma J."/>
        </authorList>
    </citation>
    <scope>NUCLEOTIDE SEQUENCE [LARGE SCALE GENOMIC DNA]</scope>
    <source>
        <strain evidence="3">JCM 4788</strain>
    </source>
</reference>
<comment type="caution">
    <text evidence="2">The sequence shown here is derived from an EMBL/GenBank/DDBJ whole genome shotgun (WGS) entry which is preliminary data.</text>
</comment>
<dbReference type="InterPro" id="IPR036249">
    <property type="entry name" value="Thioredoxin-like_sf"/>
</dbReference>
<gene>
    <name evidence="2" type="ORF">GCM10010357_18890</name>
</gene>
<proteinExistence type="predicted"/>
<dbReference type="InterPro" id="IPR001853">
    <property type="entry name" value="DSBA-like_thioredoxin_dom"/>
</dbReference>
<dbReference type="Proteomes" id="UP001500879">
    <property type="component" value="Unassembled WGS sequence"/>
</dbReference>
<feature type="domain" description="DSBA-like thioredoxin" evidence="1">
    <location>
        <begin position="6"/>
        <end position="206"/>
    </location>
</feature>
<dbReference type="Gene3D" id="3.40.30.10">
    <property type="entry name" value="Glutaredoxin"/>
    <property type="match status" value="1"/>
</dbReference>
<organism evidence="2 3">
    <name type="scientific">Streptomyces luteireticuli</name>
    <dbReference type="NCBI Taxonomy" id="173858"/>
    <lineage>
        <taxon>Bacteria</taxon>
        <taxon>Bacillati</taxon>
        <taxon>Actinomycetota</taxon>
        <taxon>Actinomycetes</taxon>
        <taxon>Kitasatosporales</taxon>
        <taxon>Streptomycetaceae</taxon>
        <taxon>Streptomyces</taxon>
    </lineage>
</organism>
<dbReference type="PANTHER" id="PTHR13887:SF41">
    <property type="entry name" value="THIOREDOXIN SUPERFAMILY PROTEIN"/>
    <property type="match status" value="1"/>
</dbReference>
<dbReference type="SUPFAM" id="SSF52833">
    <property type="entry name" value="Thioredoxin-like"/>
    <property type="match status" value="1"/>
</dbReference>
<evidence type="ECO:0000259" key="1">
    <source>
        <dbReference type="Pfam" id="PF01323"/>
    </source>
</evidence>
<dbReference type="EMBL" id="BAAABX010000019">
    <property type="protein sequence ID" value="GAA0397998.1"/>
    <property type="molecule type" value="Genomic_DNA"/>
</dbReference>
<keyword evidence="3" id="KW-1185">Reference proteome</keyword>
<accession>A0ABP3ID12</accession>
<dbReference type="CDD" id="cd03024">
    <property type="entry name" value="DsbA_FrnE"/>
    <property type="match status" value="1"/>
</dbReference>
<dbReference type="RefSeq" id="WP_344021988.1">
    <property type="nucleotide sequence ID" value="NZ_BAAABX010000019.1"/>
</dbReference>
<evidence type="ECO:0000313" key="3">
    <source>
        <dbReference type="Proteomes" id="UP001500879"/>
    </source>
</evidence>
<evidence type="ECO:0000313" key="2">
    <source>
        <dbReference type="EMBL" id="GAA0397998.1"/>
    </source>
</evidence>
<protein>
    <submittedName>
        <fullName evidence="2">DsbA family oxidoreductase</fullName>
    </submittedName>
</protein>
<name>A0ABP3ID12_9ACTN</name>
<dbReference type="PANTHER" id="PTHR13887">
    <property type="entry name" value="GLUTATHIONE S-TRANSFERASE KAPPA"/>
    <property type="match status" value="1"/>
</dbReference>